<comment type="caution">
    <text evidence="8">The sequence shown here is derived from an EMBL/GenBank/DDBJ whole genome shotgun (WGS) entry which is preliminary data.</text>
</comment>
<proteinExistence type="inferred from homology"/>
<dbReference type="NCBIfam" id="TIGR00255">
    <property type="entry name" value="YicC/YloC family endoribonuclease"/>
    <property type="match status" value="1"/>
</dbReference>
<evidence type="ECO:0000256" key="5">
    <source>
        <dbReference type="ARBA" id="ARBA00035648"/>
    </source>
</evidence>
<dbReference type="AlphaFoldDB" id="A0A0A0HNI5"/>
<dbReference type="InterPro" id="IPR013551">
    <property type="entry name" value="YicC-like_C"/>
</dbReference>
<accession>A0A0A0HNI5</accession>
<dbReference type="EMBL" id="AONH01000007">
    <property type="protein sequence ID" value="KGM88775.1"/>
    <property type="molecule type" value="Genomic_DNA"/>
</dbReference>
<evidence type="ECO:0000256" key="4">
    <source>
        <dbReference type="ARBA" id="ARBA00022801"/>
    </source>
</evidence>
<dbReference type="InterPro" id="IPR013527">
    <property type="entry name" value="YicC-like_N"/>
</dbReference>
<evidence type="ECO:0000256" key="1">
    <source>
        <dbReference type="ARBA" id="ARBA00001968"/>
    </source>
</evidence>
<name>A0A0A0HNI5_9RHOB</name>
<sequence>MIQSMTAFATAKGAIPGHSWTWELRGVNGKGLDLRLRVPDWIEGLEPALRARLGQGITRGNVSLTLRLTSDDASGQLAVNPDRLDDVLRAMALVEDRAMARGLSLAPATAADILSLRGVLEAGTSDTDTSALCAAILADFEPVLQDFLTMRVTEGATLAKVLHAQLDEIARLTQAAQDLLAQRSADIARNHQTALGRLRDTATDLDPARLSQELALLAVKLDVTEELDRLRAHVTATRALLEAGSPLGRKIDFLSQEFNREANTLCSKAQHAGLTEIGLSLKTVIDQMREQVQNVE</sequence>
<dbReference type="HOGENOM" id="CLU_076609_0_1_5"/>
<dbReference type="PANTHER" id="PTHR30636">
    <property type="entry name" value="UPF0701 PROTEIN YICC"/>
    <property type="match status" value="1"/>
</dbReference>
<keyword evidence="3" id="KW-0255">Endonuclease</keyword>
<reference evidence="8 9" key="1">
    <citation type="submission" date="2013-01" db="EMBL/GenBank/DDBJ databases">
        <authorList>
            <person name="Fiebig A."/>
            <person name="Goeker M."/>
            <person name="Klenk H.-P.P."/>
        </authorList>
    </citation>
    <scope>NUCLEOTIDE SEQUENCE [LARGE SCALE GENOMIC DNA]</scope>
    <source>
        <strain evidence="8 9">DSM 17069</strain>
    </source>
</reference>
<evidence type="ECO:0000256" key="2">
    <source>
        <dbReference type="ARBA" id="ARBA00022722"/>
    </source>
</evidence>
<dbReference type="OrthoDB" id="9771229at2"/>
<evidence type="ECO:0000259" key="7">
    <source>
        <dbReference type="Pfam" id="PF08340"/>
    </source>
</evidence>
<evidence type="ECO:0000259" key="6">
    <source>
        <dbReference type="Pfam" id="PF03755"/>
    </source>
</evidence>
<feature type="domain" description="Endoribonuclease YicC-like C-terminal" evidence="7">
    <location>
        <begin position="191"/>
        <end position="296"/>
    </location>
</feature>
<keyword evidence="2" id="KW-0540">Nuclease</keyword>
<dbReference type="InterPro" id="IPR005229">
    <property type="entry name" value="YicC/YloC-like"/>
</dbReference>
<comment type="similarity">
    <text evidence="5">Belongs to the YicC/YloC family.</text>
</comment>
<dbReference type="PATRIC" id="fig|1288298.3.peg.1625"/>
<dbReference type="PANTHER" id="PTHR30636:SF3">
    <property type="entry name" value="UPF0701 PROTEIN YICC"/>
    <property type="match status" value="1"/>
</dbReference>
<evidence type="ECO:0008006" key="10">
    <source>
        <dbReference type="Google" id="ProtNLM"/>
    </source>
</evidence>
<organism evidence="8 9">
    <name type="scientific">Roseovarius mucosus DSM 17069</name>
    <dbReference type="NCBI Taxonomy" id="1288298"/>
    <lineage>
        <taxon>Bacteria</taxon>
        <taxon>Pseudomonadati</taxon>
        <taxon>Pseudomonadota</taxon>
        <taxon>Alphaproteobacteria</taxon>
        <taxon>Rhodobacterales</taxon>
        <taxon>Roseobacteraceae</taxon>
        <taxon>Roseovarius</taxon>
    </lineage>
</organism>
<keyword evidence="4" id="KW-0378">Hydrolase</keyword>
<dbReference type="GO" id="GO:0016787">
    <property type="term" value="F:hydrolase activity"/>
    <property type="evidence" value="ECO:0007669"/>
    <property type="project" value="UniProtKB-KW"/>
</dbReference>
<dbReference type="Pfam" id="PF03755">
    <property type="entry name" value="YicC-like_N"/>
    <property type="match status" value="1"/>
</dbReference>
<dbReference type="GO" id="GO:0004521">
    <property type="term" value="F:RNA endonuclease activity"/>
    <property type="evidence" value="ECO:0007669"/>
    <property type="project" value="InterPro"/>
</dbReference>
<feature type="domain" description="Endoribonuclease YicC-like N-terminal" evidence="6">
    <location>
        <begin position="2"/>
        <end position="159"/>
    </location>
</feature>
<dbReference type="STRING" id="215743.ROSMUCSMR3_00134"/>
<evidence type="ECO:0000313" key="8">
    <source>
        <dbReference type="EMBL" id="KGM88775.1"/>
    </source>
</evidence>
<protein>
    <recommendedName>
        <fullName evidence="10">TIGR00255 family protein</fullName>
    </recommendedName>
</protein>
<evidence type="ECO:0000256" key="3">
    <source>
        <dbReference type="ARBA" id="ARBA00022759"/>
    </source>
</evidence>
<dbReference type="RefSeq" id="WP_037271821.1">
    <property type="nucleotide sequence ID" value="NZ_KN293978.2"/>
</dbReference>
<gene>
    <name evidence="8" type="ORF">rosmuc_01613</name>
</gene>
<dbReference type="Proteomes" id="UP000030021">
    <property type="component" value="Unassembled WGS sequence"/>
</dbReference>
<evidence type="ECO:0000313" key="9">
    <source>
        <dbReference type="Proteomes" id="UP000030021"/>
    </source>
</evidence>
<dbReference type="Pfam" id="PF08340">
    <property type="entry name" value="YicC-like_C"/>
    <property type="match status" value="1"/>
</dbReference>
<comment type="cofactor">
    <cofactor evidence="1">
        <name>a divalent metal cation</name>
        <dbReference type="ChEBI" id="CHEBI:60240"/>
    </cofactor>
</comment>
<dbReference type="eggNOG" id="COG1561">
    <property type="taxonomic scope" value="Bacteria"/>
</dbReference>